<evidence type="ECO:0000313" key="2">
    <source>
        <dbReference type="EMBL" id="MBU3828472.1"/>
    </source>
</evidence>
<dbReference type="InterPro" id="IPR013830">
    <property type="entry name" value="SGNH_hydro"/>
</dbReference>
<gene>
    <name evidence="2" type="ORF">H9806_04955</name>
</gene>
<reference evidence="2" key="2">
    <citation type="submission" date="2021-04" db="EMBL/GenBank/DDBJ databases">
        <authorList>
            <person name="Gilroy R."/>
        </authorList>
    </citation>
    <scope>NUCLEOTIDE SEQUENCE</scope>
    <source>
        <strain evidence="2">F6-686</strain>
    </source>
</reference>
<dbReference type="Gene3D" id="3.40.50.1110">
    <property type="entry name" value="SGNH hydrolase"/>
    <property type="match status" value="1"/>
</dbReference>
<dbReference type="Proteomes" id="UP000823844">
    <property type="component" value="Unassembled WGS sequence"/>
</dbReference>
<dbReference type="PANTHER" id="PTHR30383:SF5">
    <property type="entry name" value="SGNH HYDROLASE-TYPE ESTERASE DOMAIN-CONTAINING PROTEIN"/>
    <property type="match status" value="1"/>
</dbReference>
<organism evidence="2 3">
    <name type="scientific">Candidatus Lactobacillus pullistercoris</name>
    <dbReference type="NCBI Taxonomy" id="2838636"/>
    <lineage>
        <taxon>Bacteria</taxon>
        <taxon>Bacillati</taxon>
        <taxon>Bacillota</taxon>
        <taxon>Bacilli</taxon>
        <taxon>Lactobacillales</taxon>
        <taxon>Lactobacillaceae</taxon>
        <taxon>Lactobacillus</taxon>
    </lineage>
</organism>
<dbReference type="GO" id="GO:0004622">
    <property type="term" value="F:phosphatidylcholine lysophospholipase activity"/>
    <property type="evidence" value="ECO:0007669"/>
    <property type="project" value="TreeGrafter"/>
</dbReference>
<dbReference type="EMBL" id="JAHLFT010000065">
    <property type="protein sequence ID" value="MBU3828472.1"/>
    <property type="molecule type" value="Genomic_DNA"/>
</dbReference>
<dbReference type="Pfam" id="PF13472">
    <property type="entry name" value="Lipase_GDSL_2"/>
    <property type="match status" value="1"/>
</dbReference>
<dbReference type="InterPro" id="IPR036514">
    <property type="entry name" value="SGNH_hydro_sf"/>
</dbReference>
<comment type="caution">
    <text evidence="2">The sequence shown here is derived from an EMBL/GenBank/DDBJ whole genome shotgun (WGS) entry which is preliminary data.</text>
</comment>
<accession>A0A9E2KS12</accession>
<name>A0A9E2KS12_9LACO</name>
<dbReference type="AlphaFoldDB" id="A0A9E2KS12"/>
<evidence type="ECO:0000259" key="1">
    <source>
        <dbReference type="Pfam" id="PF13472"/>
    </source>
</evidence>
<sequence>MSNESFLISLKQNNDLSDIAVQEIRVDCSEYPLNQRAYIQMASLPGNSRKYALNRISPKIGPLWHKEILFLGSSVTFGFGSLGESFVDYLWKADGVQGIKDAENGETLVGTIDETNKKYDPDSYVNRFRAELAATKPDVFVLQLSTNDATQNKPLGEISYNGKFNTETITGALEFIISKSEEKWKCPILVFTNPYFDNALYKEMVQRTKELTKKYHFELLNLFEDPNFNSQKRIYMADKIHPTRAGYLEKWLPAFEEKLTAMTKK</sequence>
<dbReference type="CDD" id="cd00229">
    <property type="entry name" value="SGNH_hydrolase"/>
    <property type="match status" value="1"/>
</dbReference>
<proteinExistence type="predicted"/>
<keyword evidence="2" id="KW-0378">Hydrolase</keyword>
<dbReference type="PANTHER" id="PTHR30383">
    <property type="entry name" value="THIOESTERASE 1/PROTEASE 1/LYSOPHOSPHOLIPASE L1"/>
    <property type="match status" value="1"/>
</dbReference>
<dbReference type="InterPro" id="IPR051532">
    <property type="entry name" value="Ester_Hydrolysis_Enzymes"/>
</dbReference>
<feature type="domain" description="SGNH hydrolase-type esterase" evidence="1">
    <location>
        <begin position="70"/>
        <end position="247"/>
    </location>
</feature>
<protein>
    <submittedName>
        <fullName evidence="2">SGNH/GDSL hydrolase family protein</fullName>
    </submittedName>
</protein>
<evidence type="ECO:0000313" key="3">
    <source>
        <dbReference type="Proteomes" id="UP000823844"/>
    </source>
</evidence>
<reference evidence="2" key="1">
    <citation type="journal article" date="2021" name="PeerJ">
        <title>Extensive microbial diversity within the chicken gut microbiome revealed by metagenomics and culture.</title>
        <authorList>
            <person name="Gilroy R."/>
            <person name="Ravi A."/>
            <person name="Getino M."/>
            <person name="Pursley I."/>
            <person name="Horton D.L."/>
            <person name="Alikhan N.F."/>
            <person name="Baker D."/>
            <person name="Gharbi K."/>
            <person name="Hall N."/>
            <person name="Watson M."/>
            <person name="Adriaenssens E.M."/>
            <person name="Foster-Nyarko E."/>
            <person name="Jarju S."/>
            <person name="Secka A."/>
            <person name="Antonio M."/>
            <person name="Oren A."/>
            <person name="Chaudhuri R.R."/>
            <person name="La Ragione R."/>
            <person name="Hildebrand F."/>
            <person name="Pallen M.J."/>
        </authorList>
    </citation>
    <scope>NUCLEOTIDE SEQUENCE</scope>
    <source>
        <strain evidence="2">F6-686</strain>
    </source>
</reference>
<dbReference type="SUPFAM" id="SSF52266">
    <property type="entry name" value="SGNH hydrolase"/>
    <property type="match status" value="1"/>
</dbReference>